<evidence type="ECO:0000256" key="9">
    <source>
        <dbReference type="ARBA" id="ARBA00023242"/>
    </source>
</evidence>
<dbReference type="OrthoDB" id="5186at2759"/>
<evidence type="ECO:0000256" key="8">
    <source>
        <dbReference type="ARBA" id="ARBA00023186"/>
    </source>
</evidence>
<gene>
    <name evidence="13" type="ORF">A1Q1_05962</name>
</gene>
<dbReference type="InterPro" id="IPR002035">
    <property type="entry name" value="VWF_A"/>
</dbReference>
<feature type="compositionally biased region" description="Polar residues" evidence="11">
    <location>
        <begin position="4344"/>
        <end position="4359"/>
    </location>
</feature>
<dbReference type="EMBL" id="ALBS01000324">
    <property type="protein sequence ID" value="EJT45516.1"/>
    <property type="molecule type" value="Genomic_DNA"/>
</dbReference>
<feature type="domain" description="VWFA" evidence="12">
    <location>
        <begin position="4691"/>
        <end position="4835"/>
    </location>
</feature>
<feature type="compositionally biased region" description="Basic and acidic residues" evidence="11">
    <location>
        <begin position="4370"/>
        <end position="4379"/>
    </location>
</feature>
<name>J5SGK5_TRIAS</name>
<feature type="region of interest" description="Disordered" evidence="11">
    <location>
        <begin position="1"/>
        <end position="34"/>
    </location>
</feature>
<evidence type="ECO:0000256" key="11">
    <source>
        <dbReference type="SAM" id="MobiDB-lite"/>
    </source>
</evidence>
<feature type="region of interest" description="Disordered" evidence="11">
    <location>
        <begin position="5061"/>
        <end position="5093"/>
    </location>
</feature>
<organism evidence="13 14">
    <name type="scientific">Trichosporon asahii var. asahii (strain ATCC 90039 / CBS 2479 / JCM 2466 / KCTC 7840 / NBRC 103889/ NCYC 2677 / UAMH 7654)</name>
    <name type="common">Yeast</name>
    <dbReference type="NCBI Taxonomy" id="1186058"/>
    <lineage>
        <taxon>Eukaryota</taxon>
        <taxon>Fungi</taxon>
        <taxon>Dikarya</taxon>
        <taxon>Basidiomycota</taxon>
        <taxon>Agaricomycotina</taxon>
        <taxon>Tremellomycetes</taxon>
        <taxon>Trichosporonales</taxon>
        <taxon>Trichosporonaceae</taxon>
        <taxon>Trichosporon</taxon>
    </lineage>
</organism>
<dbReference type="FunFam" id="3.40.50.300:FF:001368">
    <property type="entry name" value="Midasin"/>
    <property type="match status" value="1"/>
</dbReference>
<evidence type="ECO:0000256" key="6">
    <source>
        <dbReference type="ARBA" id="ARBA00022741"/>
    </source>
</evidence>
<dbReference type="CDD" id="cd00009">
    <property type="entry name" value="AAA"/>
    <property type="match status" value="2"/>
</dbReference>
<comment type="function">
    <text evidence="10">Nuclear chaperone required for maturation and nuclear export of pre-60S ribosome subunits.</text>
</comment>
<feature type="compositionally biased region" description="Acidic residues" evidence="11">
    <location>
        <begin position="4578"/>
        <end position="4596"/>
    </location>
</feature>
<dbReference type="HOGENOM" id="CLU_000050_0_2_1"/>
<dbReference type="GO" id="GO:0016887">
    <property type="term" value="F:ATP hydrolysis activity"/>
    <property type="evidence" value="ECO:0007669"/>
    <property type="project" value="InterPro"/>
</dbReference>
<comment type="similarity">
    <text evidence="3 10">Belongs to the midasin family.</text>
</comment>
<evidence type="ECO:0000256" key="2">
    <source>
        <dbReference type="ARBA" id="ARBA00004642"/>
    </source>
</evidence>
<comment type="subcellular location">
    <subcellularLocation>
        <location evidence="1">Nucleus</location>
        <location evidence="1">Nucleolus</location>
    </subcellularLocation>
    <subcellularLocation>
        <location evidence="2">Nucleus</location>
        <location evidence="2">Nucleoplasm</location>
    </subcellularLocation>
</comment>
<feature type="region of interest" description="Disordered" evidence="11">
    <location>
        <begin position="4843"/>
        <end position="4865"/>
    </location>
</feature>
<evidence type="ECO:0000313" key="14">
    <source>
        <dbReference type="Proteomes" id="UP000002748"/>
    </source>
</evidence>
<dbReference type="Pfam" id="PF17865">
    <property type="entry name" value="AAA_lid_5"/>
    <property type="match status" value="1"/>
</dbReference>
<dbReference type="GeneID" id="25989474"/>
<comment type="caution">
    <text evidence="13">The sequence shown here is derived from an EMBL/GenBank/DDBJ whole genome shotgun (WGS) entry which is preliminary data.</text>
</comment>
<feature type="compositionally biased region" description="Basic and acidic residues" evidence="11">
    <location>
        <begin position="4495"/>
        <end position="4508"/>
    </location>
</feature>
<evidence type="ECO:0000256" key="5">
    <source>
        <dbReference type="ARBA" id="ARBA00022553"/>
    </source>
</evidence>
<dbReference type="GO" id="GO:0000055">
    <property type="term" value="P:ribosomal large subunit export from nucleus"/>
    <property type="evidence" value="ECO:0007669"/>
    <property type="project" value="TreeGrafter"/>
</dbReference>
<dbReference type="Pfam" id="PF07728">
    <property type="entry name" value="AAA_5"/>
    <property type="match status" value="6"/>
</dbReference>
<dbReference type="VEuPathDB" id="FungiDB:A1Q1_05962"/>
<dbReference type="InterPro" id="IPR011704">
    <property type="entry name" value="ATPase_dyneun-rel_AAA"/>
</dbReference>
<dbReference type="InterPro" id="IPR036465">
    <property type="entry name" value="vWFA_dom_sf"/>
</dbReference>
<dbReference type="SUPFAM" id="SSF52540">
    <property type="entry name" value="P-loop containing nucleoside triphosphate hydrolases"/>
    <property type="match status" value="6"/>
</dbReference>
<dbReference type="GO" id="GO:0000027">
    <property type="term" value="P:ribosomal large subunit assembly"/>
    <property type="evidence" value="ECO:0007669"/>
    <property type="project" value="InterPro"/>
</dbReference>
<dbReference type="PIRSF" id="PIRSF010340">
    <property type="entry name" value="Midasin"/>
    <property type="match status" value="1"/>
</dbReference>
<dbReference type="GO" id="GO:0030687">
    <property type="term" value="C:preribosome, large subunit precursor"/>
    <property type="evidence" value="ECO:0007669"/>
    <property type="project" value="TreeGrafter"/>
</dbReference>
<feature type="compositionally biased region" description="Acidic residues" evidence="11">
    <location>
        <begin position="4331"/>
        <end position="4341"/>
    </location>
</feature>
<dbReference type="KEGG" id="tasa:A1Q1_05962"/>
<feature type="compositionally biased region" description="Acidic residues" evidence="11">
    <location>
        <begin position="4040"/>
        <end position="4052"/>
    </location>
</feature>
<feature type="compositionally biased region" description="Acidic residues" evidence="11">
    <location>
        <begin position="4155"/>
        <end position="4166"/>
    </location>
</feature>
<feature type="compositionally biased region" description="Low complexity" evidence="11">
    <location>
        <begin position="4843"/>
        <end position="4861"/>
    </location>
</feature>
<dbReference type="GO" id="GO:0005654">
    <property type="term" value="C:nucleoplasm"/>
    <property type="evidence" value="ECO:0007669"/>
    <property type="project" value="UniProtKB-SubCell"/>
</dbReference>
<feature type="compositionally biased region" description="Basic and acidic residues" evidence="11">
    <location>
        <begin position="4184"/>
        <end position="4217"/>
    </location>
</feature>
<dbReference type="InterPro" id="IPR003593">
    <property type="entry name" value="AAA+_ATPase"/>
</dbReference>
<feature type="compositionally biased region" description="Acidic residues" evidence="11">
    <location>
        <begin position="4119"/>
        <end position="4133"/>
    </location>
</feature>
<dbReference type="Proteomes" id="UP000002748">
    <property type="component" value="Unassembled WGS sequence"/>
</dbReference>
<dbReference type="CDD" id="cd21693">
    <property type="entry name" value="GINS_B_Psf3"/>
    <property type="match status" value="1"/>
</dbReference>
<dbReference type="FunFam" id="3.40.50.300:FF:000142">
    <property type="entry name" value="Midasin"/>
    <property type="match status" value="1"/>
</dbReference>
<keyword evidence="6 10" id="KW-0547">Nucleotide-binding</keyword>
<feature type="compositionally biased region" description="Basic and acidic residues" evidence="11">
    <location>
        <begin position="4167"/>
        <end position="4177"/>
    </location>
</feature>
<dbReference type="SMART" id="SM00382">
    <property type="entry name" value="AAA"/>
    <property type="match status" value="5"/>
</dbReference>
<keyword evidence="7 10" id="KW-0067">ATP-binding</keyword>
<dbReference type="InterPro" id="IPR027417">
    <property type="entry name" value="P-loop_NTPase"/>
</dbReference>
<dbReference type="CDD" id="cd11713">
    <property type="entry name" value="GINS_A_psf3"/>
    <property type="match status" value="1"/>
</dbReference>
<evidence type="ECO:0000256" key="1">
    <source>
        <dbReference type="ARBA" id="ARBA00004604"/>
    </source>
</evidence>
<evidence type="ECO:0000256" key="7">
    <source>
        <dbReference type="ARBA" id="ARBA00022840"/>
    </source>
</evidence>
<feature type="compositionally biased region" description="Acidic residues" evidence="11">
    <location>
        <begin position="4521"/>
        <end position="4532"/>
    </location>
</feature>
<accession>J5SGK5</accession>
<dbReference type="InterPro" id="IPR055221">
    <property type="entry name" value="PSF3_N"/>
</dbReference>
<dbReference type="Gene3D" id="1.20.58.2050">
    <property type="match status" value="1"/>
</dbReference>
<feature type="compositionally biased region" description="Acidic residues" evidence="11">
    <location>
        <begin position="4080"/>
        <end position="4101"/>
    </location>
</feature>
<dbReference type="Gene3D" id="3.40.50.300">
    <property type="entry name" value="P-loop containing nucleotide triphosphate hydrolases"/>
    <property type="match status" value="6"/>
</dbReference>
<dbReference type="RefSeq" id="XP_014176646.1">
    <property type="nucleotide sequence ID" value="XM_014321171.1"/>
</dbReference>
<dbReference type="InterPro" id="IPR036224">
    <property type="entry name" value="GINS_bundle-like_dom_sf"/>
</dbReference>
<dbReference type="SUPFAM" id="SSF158573">
    <property type="entry name" value="GINS helical bundle-like"/>
    <property type="match status" value="1"/>
</dbReference>
<evidence type="ECO:0000256" key="3">
    <source>
        <dbReference type="ARBA" id="ARBA00007188"/>
    </source>
</evidence>
<feature type="compositionally biased region" description="Acidic residues" evidence="11">
    <location>
        <begin position="4224"/>
        <end position="4256"/>
    </location>
</feature>
<protein>
    <recommendedName>
        <fullName evidence="4 10">Midasin</fullName>
    </recommendedName>
</protein>
<reference evidence="13 14" key="1">
    <citation type="journal article" date="2012" name="Eukaryot. Cell">
        <title>Draft genome sequence of CBS 2479, the standard type strain of Trichosporon asahii.</title>
        <authorList>
            <person name="Yang R.Y."/>
            <person name="Li H.T."/>
            <person name="Zhu H."/>
            <person name="Zhou G.P."/>
            <person name="Wang M."/>
            <person name="Wang L."/>
        </authorList>
    </citation>
    <scope>NUCLEOTIDE SEQUENCE [LARGE SCALE GENOMIC DNA]</scope>
    <source>
        <strain evidence="14">ATCC 90039 / CBS 2479 / JCM 2466 / KCTC 7840 / NCYC 2677 / UAMH 7654</strain>
    </source>
</reference>
<dbReference type="InterPro" id="IPR012099">
    <property type="entry name" value="Midasin"/>
</dbReference>
<dbReference type="GO" id="GO:0005524">
    <property type="term" value="F:ATP binding"/>
    <property type="evidence" value="ECO:0007669"/>
    <property type="project" value="UniProtKB-KW"/>
</dbReference>
<feature type="compositionally biased region" description="Polar residues" evidence="11">
    <location>
        <begin position="1"/>
        <end position="11"/>
    </location>
</feature>
<proteinExistence type="inferred from homology"/>
<feature type="compositionally biased region" description="Acidic residues" evidence="11">
    <location>
        <begin position="4276"/>
        <end position="4309"/>
    </location>
</feature>
<dbReference type="FunFam" id="3.40.50.300:FF:000712">
    <property type="entry name" value="Midasin"/>
    <property type="match status" value="1"/>
</dbReference>
<dbReference type="Pfam" id="PF22466">
    <property type="entry name" value="PSF3_N"/>
    <property type="match status" value="1"/>
</dbReference>
<keyword evidence="5" id="KW-0597">Phosphoprotein</keyword>
<sequence length="5109" mass="558670">MSQGTASEQSPPASPEVGASSSNPAPSLSRPAPMNPLEIDVEQRATALGEDLGIQIPQRGAELLSTVSSIASRPGGILPVARRFAPVLLDIVVRWLDSADDVGDRLAALSELAEPRPDLWPVITSYLEANVPTSPLSLVDAETSDHQLQRILLAYYRLLIADPALAKRLDWPTAPLHALRSHADIAVRFHAIQVLSKLRGWSETKRSEMLASCVGDENTVVNVLFGYHVRNGNVEAEFVDGWMLPVLEERRVKEFGRDAQEEKEESSLTEADLSPRSALVGNKLFLRHPPPQNTRQQVGQIHVPTVAMDSAIEAIAPHLSRCVPVLITAPPSAGKTHIVQHLSTTLYPSQLPTSRILTIPLADTTIDVKSLIGTYVSSPTKPGTFEWMEGALAKAVRAGRWVVFEDIDKASLEMLVTISGITKSLHLGRIGRRAALQVPGREDIEAGDGFAVFATRTIRSDAHTPPTFFGHQDFAEVHLTPPTDEDILAILSAQFPRLPSNVTRALVGVWHDLRPLAKTSGQVKARDIGLRDLEKWCARVERALPPAASLAALESSGAGAFGNAVFQDEVFLEAADIFLASLDNRAGSAEKRAKMVAAIADGIGMELDRAVSLIDTRKPRLEAEKGASQIHVGRYSLDAASTKKRKTDDDRPYALTRPSLVTLERIAAAVALAEPTLLVGETGTGKTTSVQHLANMVGKPLTALNLSTQTETSDLVGGFKPIDAMAAARTLHARWQKLFTETFSVSKAQNGTYLEMAAKALSARKWQRCAELWANSARRAVDKLNKSKEEPKDDDPRKRRKLANKTARAAVLWQSLLVDIAEFDLHHVKMKSKLVFSFVEGPLVKALRNGEWILLDEVNLASQETLEAVATILEASTASLVLTERGDVEPIPRHPDFRLFACMNPATDVGKKDLPPGLRARFTELYVPPPDDDREALIAIVEGYLGDAAAGDRGVVLDVVELYATLKRLSAAKEIVDGSNAAPHYSMRTLARALMFAVQSAPIFGLRRGLWEGCLMAFTMSLDAESAKKAHAVLEKHILVPMKNAKAVLAQIPTLPPNLDADDYVRFGPFWLERGPMPPAGESRYIITPSVQAKLSDLARVILTKRYPVLIQGPTSAGKTSAVEFLARQTGHRFVRINNHEHTDIQEYLGTYVTDPQTGNLTFQEGLLVTAVRQGHWIVLDELNLAPTDVLEALNRLLDDNRELVIPETQEVIKPHPNFILFATQNPPGLYAGRKVLSRAFRNRFLEVHFDDVPKDELETILCQRCAIAPTYAKRIVQVFEELRHRRQASRVFESKSSFATLRDLFRWAERGAVGYDQLATDGYMLLAERARSDEDKAVIREVIEKVMKVKVDVDAIYRIFDPENVMFKRLPFDSVPESGMVWTKAMQRLFALVATAAAHDEPVLLVGETGCGKTSVCEVLAAAFAQKLVGINCHQNMETADLLGSQRPVRNRHERRAKVLARLAELEVPVSADASDDDLLNAVNAALKIAPNDATKAALRGVQREVKKLSALFEWVDGPLIHAMVDGDLLLLDEVSLADDSVLERLNSVLEPGRTLVLAEKGGVDIDDATIVANPRFHVVATMNPGGDFGKKELSPALRNRFTEIWVPALGNRDDLLQIIAQSWKHDELHPAGPLILDFMNWFGERIGDSSGLGLRDILMFGQGTLGVAAAFHHGGQMVFVDGLESLPQVAGSSLANIATLRAECMAHLDTMAATLGDYHTASSTEFIITPNKVSIGGFTVPRGPYATDSMDQAFRFEAPSTALNAMRVLRGCQLPKAILLEGSPGVGKTSLVSALAKAAGFKLQRINLSDQTDLIDLFGSDLPVEGGAAGEFQWRDAAFLDAMQKGDWVLLDEMNLASQTVLEGLNAVLDHRGTVYIPELGRSFDRHPDFRVFAAQNPLTQGGGRKGLPKSFLNRFTKVYLQEHTPDDLLLICRSIHDEPEIVQKMIAFNEEIREGTMVTRTIGREGSPWEFNLRDLFRWFGLVAKRNGLEMSQHPVEHLATVYLQRFRNAADRAAVASIFERVFGINPEFSRPAAMITPKWLQIGHSAVPRASSAAVDINVPHHQLPLAESILKAIEMGWLVILAGDNGRGKRDLLRAIAAGAGTTLGEFAMHPGIDTSEILGTFEQQDRFRALDNATKAIKASLEATADSHPGAASRIAEITEARARCNDPRALDAPDIFLTTAQGILADLSAAGADTDTIVAALGDVERTPGSATGFAWVDGALLDAIRNGGWFLVSDANLCSASVLDRLNSLCEIDGVLVMSEKGSASGTPEVITPHKDFRLFMTYDPRMGELSRAMRNRGVELYVDAPEAGSEVVTITSQPSETFALSESSLLRAAERMNASYESDLSTPAFVANLIASESRSGYNLLRHFAYGSGSLDRAVAFMGHPQIASVLQASAQFLAERGIDASLIEALPFDAATDPNTGAVDFIIFRVLQIVLRNAAQRADVDAWILDPTNNKSILAASAAAARRGSSRRKATIGDEIYPFLNLARESLPELVLENIADPAALHAAEATLLLLRLVEEHSKTDTFDYSSIQLLAGWLSEQLTRLNATKAQQAVASLAKTTQITKGLGQAALWTLFRSGQLPADKRQQLAALAERLDGVTDTRLKLDAVQALSTAAHNLTDEVIAELSALIDTLPMKPVDLESTAADTPWTNASVARVIELDLLDAGRATWDSPTLALLASAADARPTDLLELQSTTFTALSGWLLRLWQPGSPAKLFQPVQLPAALRFSRTAGTPLAQIDAMDDALAFSTRTLLWSAGRNDDRADHSWTLALRVLTLVLGAFGVTVIDGHLQRPEIFETQADETAFEYLEKSFGEHLAKPLAQPKTLSTVGKIWYGLGRFVLDMFVTNVPIDPGVRRVLLGESIAAQLEHVTEELKVIRHAEEVQKGIADSARVADLETRVSNLEAEEAGLGPRIDREVNAARLGHLFNEVFSFFDDIFSTMAIDSLLSAIASNNKAALAREDAFQLASMAFVQRLSTGYTDLEDLARPIATAVLCAKFGVRLLARDLELQTTQPSKVVEPVVSFPTVAGYDELQNLPAGGKEPSVASMRADLLVALSHAQEAATTEQRIAHIPGVVSGLDRLYAAWSAIRLREQQEQQEAESLFRVRKTDIEVLSDEELMEKEFAALFPSFADVMDDDEPEKPVEEEKPSANKVKFSSAQISAFHKIVVGAFGEKPDTVASTLKQTVDEILDSLRASEFRENLDSKSLAFQTQTLHHRHAEIRTSSAQNNFYFSPNECEVRKAYVILEKLRARLDVLVGEWRDQMVLQHIRERVLRVLNLDVRSPVAKVLAALEQLLLHTDDWEPYANRENSLKSYQHEMSNLIVAWRRLELSAWVRLLDDQMVEYVAKDDEFTLRLYGAFVHGIVDSDDPDKYLATVQPVLSEYLNMSTLGAYEHRLSVLSAFQRMTEELGKSEAPAADSLAKVAALLHNVIGNAKLFVPRIRTSLEQQRKVIDKAVKDFVKLASWKDINVFALKASAAKSHKQLHKNIRKFREVLMQPVAPILGDPNAICPQETVGGEVQAHTGHFEVSSISSAALDARKAVKAAVPAILADLPTTLARYSAVQEKARAAMTQTESSQMEGLATDIIETAEHLRKQTPAFLTKENTKVVNNLTSRKRKAFSDLLKTLRACGFSQSVPADKLQRQQSTTWISGLPSLEVSDLPAAFDTQTLAKVEEYHHRQSVLMTAMRAAFNGHSPDIASQDLGRAMGYVESLYAACLGEHSVLAAQLRQLSRLAATVRRLHHVAHAQSVAGGEALLEALSQAELNACRIRDALREVEVTVRAFRELQHTQPGTHDLSVVHEFRQEVTLLVAALENALSSARAADWTLLGQDEAALVDKTNNMLSRLQAACEARAQATPELAHLFTPVAEMARGMVNAVKVKSAKLPAAVWKESDELIQVILVAAQGIDMSPPAARGDDEYANLPQAFSRQNKSAASLRVGAVIERLNAFSQNVVSKLSGKEATDAPAVFARVPPFIQSLAETYASTIGSHLVSTKSIYKLTYVVGRVVLDIAQKGFCKPQEESKDDGEDGDEGEIEGTGMGAGSGDKNVSSEIKDESQVEGLQGEDEEEQDQQGGDDDDDDDAVSMENDFDGKLEDGKEKEDGDESGDDEDEEELDDHVGDVDPLDPGAVDEKFWDNEKEEGGEEENEGREDLMNQKNEEESGEAELSAKDGAKEDKKKDKDEKKEEKEQEANDTQHDDTPQVEQGEGQDGEDGEEAEEFEEHEDPEGEAEGQDPDNEGPDMQQQDNVAAEEGDKLDLPEDLELDGDEEEGNDETEAFDDEDIDMGEPEGPEDNGVTSDHGEEEEDAPAATGVTEEDAAEEQEESANQNLDMSASNDATPQESAAAGQGQGAADKEEAKEKGEDEEMEGVDEEAAEAEEEAEADGATQSAPQGAGGADEQETTGPTDSTGAAMPDQGMEKERSLGDIMEEIKRRRDEILAQTEREEESTNQDAQEQAPGQVEYVHEGQEDEGQALGAAREEQQKLEDLHIVDEEEGETDKPPAMEDDAEPEDADMESAPQAQQPDASVQRDKQAADNDMPTEKALTQAEIGGSAPMPSDAMDVDGEGGDLADKMPEDEEPEDAAEVDLTIAAPTEDDGAEDLWRQYASLTSDLSYALCEQLRLILEPTLATRLQGDFRTGKRLNMRKIIPYIASEYTKDKIWLRRTKPSRREYQVLLSLDDSRSMAESHSVHLAYQTLALVSQALTKLEVGQVSIARFGEGVDILHDFGSAFSDADGAKVMRAFKFDQHRTDVAALVERTLAYLAESRQKQASNSAPDLWQLQIIISDGVCQDHARLRTLLRRAIEERVMIVFLIVDQLGAEPGSVPASAPASAPASGASTPAPQHKPSILSMQTVNYTNVNGEMKLEMQRYLDTFPFEFYVVLRDVEALPGVLADTLRQWMARVSQSQDMDNDYYSLTAILAENHKLPCTFTLDVPELGYLEGTERDLKAGTKVELPLWLAQTLSLNELTTFSVPPAYGPRVRAALKASAPAVKLSSFVGAGGWWYRFGARIASMWDNGDSLLDMLLGAFVHRLPPLQDLAAHHASSEGSMEHGAGTGESFQSGMEADEREQSGALVKAWYDSTWGKRTQK</sequence>
<feature type="region of interest" description="Disordered" evidence="11">
    <location>
        <begin position="4035"/>
        <end position="4596"/>
    </location>
</feature>
<feature type="compositionally biased region" description="Basic and acidic residues" evidence="11">
    <location>
        <begin position="4107"/>
        <end position="4118"/>
    </location>
</feature>
<evidence type="ECO:0000259" key="12">
    <source>
        <dbReference type="PROSITE" id="PS50234"/>
    </source>
</evidence>
<dbReference type="PROSITE" id="PS50234">
    <property type="entry name" value="VWFA"/>
    <property type="match status" value="1"/>
</dbReference>
<dbReference type="PANTHER" id="PTHR48103">
    <property type="entry name" value="MIDASIN-RELATED"/>
    <property type="match status" value="1"/>
</dbReference>
<dbReference type="InterPro" id="IPR041190">
    <property type="entry name" value="Midasin_AAA_lid_5"/>
</dbReference>
<dbReference type="PANTHER" id="PTHR48103:SF2">
    <property type="entry name" value="MIDASIN"/>
    <property type="match status" value="1"/>
</dbReference>
<dbReference type="SUPFAM" id="SSF53300">
    <property type="entry name" value="vWA-like"/>
    <property type="match status" value="1"/>
</dbReference>
<keyword evidence="8 10" id="KW-0143">Chaperone</keyword>
<evidence type="ECO:0000256" key="10">
    <source>
        <dbReference type="PIRNR" id="PIRNR010340"/>
    </source>
</evidence>
<dbReference type="GO" id="GO:0005730">
    <property type="term" value="C:nucleolus"/>
    <property type="evidence" value="ECO:0007669"/>
    <property type="project" value="UniProtKB-SubCell"/>
</dbReference>
<dbReference type="InterPro" id="IPR040848">
    <property type="entry name" value="AAA_lid_7"/>
</dbReference>
<evidence type="ECO:0000313" key="13">
    <source>
        <dbReference type="EMBL" id="EJT45516.1"/>
    </source>
</evidence>
<dbReference type="InterPro" id="IPR038437">
    <property type="entry name" value="GINS_Psf3_sf"/>
</dbReference>
<feature type="compositionally biased region" description="Acidic residues" evidence="11">
    <location>
        <begin position="4380"/>
        <end position="4400"/>
    </location>
</feature>
<evidence type="ECO:0000256" key="4">
    <source>
        <dbReference type="ARBA" id="ARBA00017143"/>
    </source>
</evidence>
<keyword evidence="9 10" id="KW-0539">Nucleus</keyword>
<feature type="compositionally biased region" description="Basic and acidic residues" evidence="11">
    <location>
        <begin position="4434"/>
        <end position="4455"/>
    </location>
</feature>
<dbReference type="SUPFAM" id="SSF160059">
    <property type="entry name" value="PriA/YqbF domain"/>
    <property type="match status" value="1"/>
</dbReference>
<dbReference type="Pfam" id="PF17867">
    <property type="entry name" value="AAA_lid_7"/>
    <property type="match status" value="3"/>
</dbReference>